<dbReference type="AlphaFoldDB" id="A0A381Y6F9"/>
<reference evidence="1" key="1">
    <citation type="submission" date="2018-05" db="EMBL/GenBank/DDBJ databases">
        <authorList>
            <person name="Lanie J.A."/>
            <person name="Ng W.-L."/>
            <person name="Kazmierczak K.M."/>
            <person name="Andrzejewski T.M."/>
            <person name="Davidsen T.M."/>
            <person name="Wayne K.J."/>
            <person name="Tettelin H."/>
            <person name="Glass J.I."/>
            <person name="Rusch D."/>
            <person name="Podicherti R."/>
            <person name="Tsui H.-C.T."/>
            <person name="Winkler M.E."/>
        </authorList>
    </citation>
    <scope>NUCLEOTIDE SEQUENCE</scope>
</reference>
<dbReference type="EMBL" id="UINC01017511">
    <property type="protein sequence ID" value="SVA72669.1"/>
    <property type="molecule type" value="Genomic_DNA"/>
</dbReference>
<protein>
    <submittedName>
        <fullName evidence="1">Uncharacterized protein</fullName>
    </submittedName>
</protein>
<sequence>DKEKVQAIAELFSGERVTAEGLTSTKKFMDQALG</sequence>
<organism evidence="1">
    <name type="scientific">marine metagenome</name>
    <dbReference type="NCBI Taxonomy" id="408172"/>
    <lineage>
        <taxon>unclassified sequences</taxon>
        <taxon>metagenomes</taxon>
        <taxon>ecological metagenomes</taxon>
    </lineage>
</organism>
<proteinExistence type="predicted"/>
<accession>A0A381Y6F9</accession>
<name>A0A381Y6F9_9ZZZZ</name>
<evidence type="ECO:0000313" key="1">
    <source>
        <dbReference type="EMBL" id="SVA72669.1"/>
    </source>
</evidence>
<feature type="non-terminal residue" evidence="1">
    <location>
        <position position="1"/>
    </location>
</feature>
<gene>
    <name evidence="1" type="ORF">METZ01_LOCUS125523</name>
</gene>